<evidence type="ECO:0000256" key="2">
    <source>
        <dbReference type="SAM" id="Coils"/>
    </source>
</evidence>
<evidence type="ECO:0000256" key="3">
    <source>
        <dbReference type="SAM" id="Phobius"/>
    </source>
</evidence>
<dbReference type="InterPro" id="IPR022385">
    <property type="entry name" value="Rhs_assc_core"/>
</dbReference>
<evidence type="ECO:0000256" key="1">
    <source>
        <dbReference type="ARBA" id="ARBA00022737"/>
    </source>
</evidence>
<keyword evidence="3" id="KW-0812">Transmembrane</keyword>
<dbReference type="PANTHER" id="PTHR32305:SF15">
    <property type="entry name" value="PROTEIN RHSA-RELATED"/>
    <property type="match status" value="1"/>
</dbReference>
<name>A0A7Y0FM71_9BACT</name>
<evidence type="ECO:0000313" key="7">
    <source>
        <dbReference type="EMBL" id="NML65114.1"/>
    </source>
</evidence>
<dbReference type="Pfam" id="PF25023">
    <property type="entry name" value="TEN_YD-shell"/>
    <property type="match status" value="3"/>
</dbReference>
<feature type="domain" description="Teneurin-like YD-shell" evidence="6">
    <location>
        <begin position="1038"/>
        <end position="1284"/>
    </location>
</feature>
<feature type="transmembrane region" description="Helical" evidence="3">
    <location>
        <begin position="203"/>
        <end position="228"/>
    </location>
</feature>
<feature type="transmembrane region" description="Helical" evidence="3">
    <location>
        <begin position="169"/>
        <end position="191"/>
    </location>
</feature>
<reference evidence="7 8" key="1">
    <citation type="submission" date="2020-04" db="EMBL/GenBank/DDBJ databases">
        <title>Hymenobacter polaris sp. nov., isolated from Arctic soil.</title>
        <authorList>
            <person name="Dahal R.H."/>
        </authorList>
    </citation>
    <scope>NUCLEOTIDE SEQUENCE [LARGE SCALE GENOMIC DNA]</scope>
    <source>
        <strain evidence="7 8">RP-2-7</strain>
    </source>
</reference>
<dbReference type="InterPro" id="IPR028916">
    <property type="entry name" value="Tox-GHH_dom"/>
</dbReference>
<dbReference type="InterPro" id="IPR031325">
    <property type="entry name" value="RHS_repeat"/>
</dbReference>
<dbReference type="InterPro" id="IPR025460">
    <property type="entry name" value="DUF4280"/>
</dbReference>
<feature type="domain" description="Teneurin-like YD-shell" evidence="6">
    <location>
        <begin position="767"/>
        <end position="898"/>
    </location>
</feature>
<dbReference type="NCBIfam" id="TIGR01643">
    <property type="entry name" value="YD_repeat_2x"/>
    <property type="match status" value="9"/>
</dbReference>
<dbReference type="Pfam" id="PF14107">
    <property type="entry name" value="DUF4280"/>
    <property type="match status" value="1"/>
</dbReference>
<proteinExistence type="predicted"/>
<keyword evidence="8" id="KW-1185">Reference proteome</keyword>
<dbReference type="Pfam" id="PF15636">
    <property type="entry name" value="Tox-GHH"/>
    <property type="match status" value="1"/>
</dbReference>
<feature type="coiled-coil region" evidence="2">
    <location>
        <begin position="110"/>
        <end position="139"/>
    </location>
</feature>
<evidence type="ECO:0000313" key="8">
    <source>
        <dbReference type="Proteomes" id="UP000559626"/>
    </source>
</evidence>
<feature type="transmembrane region" description="Helical" evidence="3">
    <location>
        <begin position="141"/>
        <end position="163"/>
    </location>
</feature>
<feature type="domain" description="Tox-GHH" evidence="4">
    <location>
        <begin position="1329"/>
        <end position="1411"/>
    </location>
</feature>
<dbReference type="PANTHER" id="PTHR32305">
    <property type="match status" value="1"/>
</dbReference>
<dbReference type="InterPro" id="IPR050708">
    <property type="entry name" value="T6SS_VgrG/RHS"/>
</dbReference>
<accession>A0A7Y0FM71</accession>
<keyword evidence="1" id="KW-0677">Repeat</keyword>
<dbReference type="Pfam" id="PF20148">
    <property type="entry name" value="DUF6531"/>
    <property type="match status" value="1"/>
</dbReference>
<comment type="caution">
    <text evidence="7">The sequence shown here is derived from an EMBL/GenBank/DDBJ whole genome shotgun (WGS) entry which is preliminary data.</text>
</comment>
<evidence type="ECO:0000259" key="6">
    <source>
        <dbReference type="Pfam" id="PF25023"/>
    </source>
</evidence>
<dbReference type="Gene3D" id="2.180.10.10">
    <property type="entry name" value="RHS repeat-associated core"/>
    <property type="match status" value="3"/>
</dbReference>
<dbReference type="InterPro" id="IPR006530">
    <property type="entry name" value="YD"/>
</dbReference>
<dbReference type="InterPro" id="IPR045351">
    <property type="entry name" value="DUF6531"/>
</dbReference>
<dbReference type="NCBIfam" id="TIGR03696">
    <property type="entry name" value="Rhs_assc_core"/>
    <property type="match status" value="1"/>
</dbReference>
<dbReference type="EMBL" id="JABBGH010000001">
    <property type="protein sequence ID" value="NML65114.1"/>
    <property type="molecule type" value="Genomic_DNA"/>
</dbReference>
<dbReference type="RefSeq" id="WP_169530368.1">
    <property type="nucleotide sequence ID" value="NZ_JABBGH010000001.1"/>
</dbReference>
<evidence type="ECO:0000259" key="5">
    <source>
        <dbReference type="Pfam" id="PF20148"/>
    </source>
</evidence>
<dbReference type="Gene3D" id="3.90.930.1">
    <property type="match status" value="1"/>
</dbReference>
<keyword evidence="3" id="KW-1133">Transmembrane helix</keyword>
<feature type="domain" description="Teneurin-like YD-shell" evidence="6">
    <location>
        <begin position="450"/>
        <end position="552"/>
    </location>
</feature>
<sequence>MSQQKYVPANVFLRCDKGATPCQLLITRPGPDLYDEKWAVEGDGLPGVNVTTFGACAITHGPCVPATMRWQNTLMGALQVNAGGLFQNPLLDDSILPCAVGGKIDIFFTRAAVTQAMQAAENERQVAAAKQVSEDAKAKSLLLFGAAILVAAVVVVATGGAALPLIAGAAAAGAVVGGGVGAVAGGIEGYAHGGAMGAAKGAAGGLVLGAAMGAVGGAAAVAGGPVAVGLLEASGAMFGVATAADAFTFYKQPTQENGLVLLGDLVILFGGRLVEGQARKAGELAEARATRELEARPGADKAKCTGRNEPVDVASGAMYFDSIDFVLPGPIPVVWERSYFSTSNYQGPLGYGWYHRYDVALWVDQEAGTIAMRLADGRVAMFEAPSEANGYYSYYREHHLELRPALAGEAGYDVHAALEGVTYHFQAIAHAPSPQLLRLVSITDTYGHSVRFDYSAAGHLCAVHDSVGRVVRVETDAAGRHTAVHLPTADGTDATFVAAHFAYDEQGQLISVTNAEDHARHFRYEGHRMVQKTFAEGTSYYYEYDTLGRCTRTWGDENYYNGRFVYELGLTTLYCDEPETVETYYHQQGLVTAHRNALGQMHHWRYSPYAELETEQDALGRTTSFAYDARGNCTQLALPDGATEQVTFDEHDRRLNYTNAAGSTWHWTYNPAGELISEQNPLGATIHYQYDAEGRVSTITDALNHVTHLRYDAQHNLAHLVTPDGHIRSRAYDALGRLVELTDALGYRQYRHYDRLGRLLSVREPDGRTTKLHYDAEGNVVRARSDQQEVAFAYTAINRLAVRQQAGQEIRFAYDRQARLVQLTNEHGRQYKFALDAAGRVVEEIGFDGLTRRYERNAIGQVARMLRPAGRSTHYTYDAAGRIAAVAHNDEAPTTYRYGATGALHEACTPTSRLCFEYDALGQLVRADQDGHTLAYSYDVRGQRTHLRSSLGATIDWQHDAMGNLTQMQAGTQWQAQLQHDARGLELHRQLSGGVQQHWQYDGLGRPTQQLVHTRTGQRQRSYHWQGADQLTHLNDSLSGATRYTYDALGTLTGAHYADGSQELRVADAVGNLFRTPTLTDRHYAPGGQLREASGTRYRYDAEGNLVSKTEPNGQQWSYTWDGAGQLVRVTRPDGYAVSFGYDALGRRLLKRYRGRITRWVWDGHVPLHEWNELALGPEAGHAEQVLTWLFEAGSFAPAAKLTQQGAYSVVSDQLGTPLALYDGQGQATWEMALDCYGAVRQGRGHAQDCPWRYQGQYEDVETGLYYNRFRYYDPHAGQYISQDPIGVLGSLSLYSYVANTASWLDVLGLAPGSNLVTYPISSATTGPLAGARATGIDRAWALEKQLVTETNAGTRTWSQPEMDLIKSTPNSRLTSVMSRAGYTGHHINSVEGNGTLGPAWQGDPRNIVFLENHNHPGGFNNHVRGVEGHGGHTQNATSGNLIDRQAMLDAHRQALSAVSTCP</sequence>
<dbReference type="InterPro" id="IPR056823">
    <property type="entry name" value="TEN-like_YD-shell"/>
</dbReference>
<keyword evidence="3" id="KW-0472">Membrane</keyword>
<gene>
    <name evidence="7" type="ORF">HHL22_07830</name>
</gene>
<evidence type="ECO:0000259" key="4">
    <source>
        <dbReference type="Pfam" id="PF15636"/>
    </source>
</evidence>
<dbReference type="Proteomes" id="UP000559626">
    <property type="component" value="Unassembled WGS sequence"/>
</dbReference>
<protein>
    <submittedName>
        <fullName evidence="7">DUF4280 domain-containing protein</fullName>
    </submittedName>
</protein>
<organism evidence="7 8">
    <name type="scientific">Hymenobacter polaris</name>
    <dbReference type="NCBI Taxonomy" id="2682546"/>
    <lineage>
        <taxon>Bacteria</taxon>
        <taxon>Pseudomonadati</taxon>
        <taxon>Bacteroidota</taxon>
        <taxon>Cytophagia</taxon>
        <taxon>Cytophagales</taxon>
        <taxon>Hymenobacteraceae</taxon>
        <taxon>Hymenobacter</taxon>
    </lineage>
</organism>
<keyword evidence="2" id="KW-0175">Coiled coil</keyword>
<dbReference type="Pfam" id="PF05593">
    <property type="entry name" value="RHS_repeat"/>
    <property type="match status" value="4"/>
</dbReference>
<feature type="domain" description="DUF6531" evidence="5">
    <location>
        <begin position="309"/>
        <end position="382"/>
    </location>
</feature>